<feature type="non-terminal residue" evidence="1">
    <location>
        <position position="1"/>
    </location>
</feature>
<reference evidence="1 2" key="1">
    <citation type="submission" date="2020-10" db="EMBL/GenBank/DDBJ databases">
        <title>The Coptis chinensis genome and diversification of protoberbering-type alkaloids.</title>
        <authorList>
            <person name="Wang B."/>
            <person name="Shu S."/>
            <person name="Song C."/>
            <person name="Liu Y."/>
        </authorList>
    </citation>
    <scope>NUCLEOTIDE SEQUENCE [LARGE SCALE GENOMIC DNA]</scope>
    <source>
        <strain evidence="1">HL-2020</strain>
        <tissue evidence="1">Leaf</tissue>
    </source>
</reference>
<comment type="caution">
    <text evidence="1">The sequence shown here is derived from an EMBL/GenBank/DDBJ whole genome shotgun (WGS) entry which is preliminary data.</text>
</comment>
<keyword evidence="2" id="KW-1185">Reference proteome</keyword>
<dbReference type="AlphaFoldDB" id="A0A835ME61"/>
<accession>A0A835ME61</accession>
<evidence type="ECO:0000313" key="2">
    <source>
        <dbReference type="Proteomes" id="UP000631114"/>
    </source>
</evidence>
<name>A0A835ME61_9MAGN</name>
<proteinExistence type="predicted"/>
<dbReference type="Proteomes" id="UP000631114">
    <property type="component" value="Unassembled WGS sequence"/>
</dbReference>
<protein>
    <submittedName>
        <fullName evidence="1">Uncharacterized protein</fullName>
    </submittedName>
</protein>
<gene>
    <name evidence="1" type="ORF">IFM89_013088</name>
</gene>
<dbReference type="EMBL" id="JADFTS010000002">
    <property type="protein sequence ID" value="KAF9620471.1"/>
    <property type="molecule type" value="Genomic_DNA"/>
</dbReference>
<organism evidence="1 2">
    <name type="scientific">Coptis chinensis</name>
    <dbReference type="NCBI Taxonomy" id="261450"/>
    <lineage>
        <taxon>Eukaryota</taxon>
        <taxon>Viridiplantae</taxon>
        <taxon>Streptophyta</taxon>
        <taxon>Embryophyta</taxon>
        <taxon>Tracheophyta</taxon>
        <taxon>Spermatophyta</taxon>
        <taxon>Magnoliopsida</taxon>
        <taxon>Ranunculales</taxon>
        <taxon>Ranunculaceae</taxon>
        <taxon>Coptidoideae</taxon>
        <taxon>Coptis</taxon>
    </lineage>
</organism>
<sequence>MHDAKQNKEVLTNYNRHYYYPYLMGASKVKTKNEMQLTSVARAIKLDNDISLMSK</sequence>
<evidence type="ECO:0000313" key="1">
    <source>
        <dbReference type="EMBL" id="KAF9620471.1"/>
    </source>
</evidence>